<feature type="transmembrane region" description="Helical" evidence="1">
    <location>
        <begin position="21"/>
        <end position="43"/>
    </location>
</feature>
<evidence type="ECO:0000256" key="1">
    <source>
        <dbReference type="SAM" id="Phobius"/>
    </source>
</evidence>
<keyword evidence="6" id="KW-1185">Reference proteome</keyword>
<comment type="caution">
    <text evidence="3">The sequence shown here is derived from an EMBL/GenBank/DDBJ whole genome shotgun (WGS) entry which is preliminary data.</text>
</comment>
<gene>
    <name evidence="3" type="ORF">PR001_g8150</name>
    <name evidence="4" type="ORF">PR003_g9182</name>
</gene>
<dbReference type="AlphaFoldDB" id="A0A6A3MXV5"/>
<reference evidence="3 5" key="1">
    <citation type="submission" date="2018-09" db="EMBL/GenBank/DDBJ databases">
        <title>Genomic investigation of the strawberry pathogen Phytophthora fragariae indicates pathogenicity is determined by transcriptional variation in three key races.</title>
        <authorList>
            <person name="Adams T.M."/>
            <person name="Armitage A.D."/>
            <person name="Sobczyk M.K."/>
            <person name="Bates H.J."/>
            <person name="Dunwell J.M."/>
            <person name="Nellist C.F."/>
            <person name="Harrison R.J."/>
        </authorList>
    </citation>
    <scope>NUCLEOTIDE SEQUENCE [LARGE SCALE GENOMIC DNA]</scope>
    <source>
        <strain evidence="3 5">SCRP249</strain>
        <strain evidence="4 6">SCRP333</strain>
    </source>
</reference>
<evidence type="ECO:0000313" key="4">
    <source>
        <dbReference type="EMBL" id="KAE9343030.1"/>
    </source>
</evidence>
<dbReference type="Proteomes" id="UP000434957">
    <property type="component" value="Unassembled WGS sequence"/>
</dbReference>
<feature type="domain" description="Reverse transcriptase Ty1/copia-type" evidence="2">
    <location>
        <begin position="2"/>
        <end position="159"/>
    </location>
</feature>
<evidence type="ECO:0000313" key="3">
    <source>
        <dbReference type="EMBL" id="KAE9037983.1"/>
    </source>
</evidence>
<keyword evidence="1" id="KW-0472">Membrane</keyword>
<dbReference type="Proteomes" id="UP000429607">
    <property type="component" value="Unassembled WGS sequence"/>
</dbReference>
<evidence type="ECO:0000313" key="5">
    <source>
        <dbReference type="Proteomes" id="UP000429607"/>
    </source>
</evidence>
<dbReference type="EMBL" id="QXFT01000471">
    <property type="protein sequence ID" value="KAE9343030.1"/>
    <property type="molecule type" value="Genomic_DNA"/>
</dbReference>
<sequence>MIVAFGNHQRRGIDFRETFSPVAWMTSFQMLLALAAALGLALYGGDINTAYLNAVLKIKQYLQSIDGFPCEIDGHVYVVLKALYGLRQSGRKWNSVMNQWLLCRGYLRSLTETCIYYRFEGKTIILVLIYVDGILVATEDEERKKALFEDLDKAYGIKNNNALHGMRRWH</sequence>
<accession>A0A6A3MXV5</accession>
<evidence type="ECO:0000259" key="2">
    <source>
        <dbReference type="Pfam" id="PF07727"/>
    </source>
</evidence>
<dbReference type="EMBL" id="QXFV01000423">
    <property type="protein sequence ID" value="KAE9037983.1"/>
    <property type="molecule type" value="Genomic_DNA"/>
</dbReference>
<organism evidence="3 5">
    <name type="scientific">Phytophthora rubi</name>
    <dbReference type="NCBI Taxonomy" id="129364"/>
    <lineage>
        <taxon>Eukaryota</taxon>
        <taxon>Sar</taxon>
        <taxon>Stramenopiles</taxon>
        <taxon>Oomycota</taxon>
        <taxon>Peronosporomycetes</taxon>
        <taxon>Peronosporales</taxon>
        <taxon>Peronosporaceae</taxon>
        <taxon>Phytophthora</taxon>
    </lineage>
</organism>
<dbReference type="InterPro" id="IPR013103">
    <property type="entry name" value="RVT_2"/>
</dbReference>
<proteinExistence type="predicted"/>
<protein>
    <recommendedName>
        <fullName evidence="2">Reverse transcriptase Ty1/copia-type domain-containing protein</fullName>
    </recommendedName>
</protein>
<dbReference type="Pfam" id="PF07727">
    <property type="entry name" value="RVT_2"/>
    <property type="match status" value="1"/>
</dbReference>
<keyword evidence="1" id="KW-1133">Transmembrane helix</keyword>
<name>A0A6A3MXV5_9STRA</name>
<keyword evidence="1" id="KW-0812">Transmembrane</keyword>
<evidence type="ECO:0000313" key="6">
    <source>
        <dbReference type="Proteomes" id="UP000434957"/>
    </source>
</evidence>